<dbReference type="OrthoDB" id="136506at2"/>
<dbReference type="EC" id="2.7.13.3" evidence="3"/>
<dbReference type="EMBL" id="JACICE010000001">
    <property type="protein sequence ID" value="MBB3774245.1"/>
    <property type="molecule type" value="Genomic_DNA"/>
</dbReference>
<keyword evidence="6 12" id="KW-0812">Transmembrane</keyword>
<dbReference type="AlphaFoldDB" id="A0A6I4UKH9"/>
<dbReference type="InterPro" id="IPR011102">
    <property type="entry name" value="Sig_transdc_His_kinase_HWE"/>
</dbReference>
<evidence type="ECO:0000256" key="6">
    <source>
        <dbReference type="ARBA" id="ARBA00022692"/>
    </source>
</evidence>
<keyword evidence="4" id="KW-0597">Phosphoprotein</keyword>
<dbReference type="InterPro" id="IPR006189">
    <property type="entry name" value="CHASE_dom"/>
</dbReference>
<dbReference type="Pfam" id="PF07536">
    <property type="entry name" value="HWE_HK"/>
    <property type="match status" value="1"/>
</dbReference>
<feature type="domain" description="CHASE" evidence="13">
    <location>
        <begin position="122"/>
        <end position="285"/>
    </location>
</feature>
<keyword evidence="11 12" id="KW-0472">Membrane</keyword>
<dbReference type="GO" id="GO:0007165">
    <property type="term" value="P:signal transduction"/>
    <property type="evidence" value="ECO:0007669"/>
    <property type="project" value="UniProtKB-ARBA"/>
</dbReference>
<dbReference type="InterPro" id="IPR036890">
    <property type="entry name" value="HATPase_C_sf"/>
</dbReference>
<evidence type="ECO:0000256" key="4">
    <source>
        <dbReference type="ARBA" id="ARBA00022553"/>
    </source>
</evidence>
<evidence type="ECO:0000256" key="2">
    <source>
        <dbReference type="ARBA" id="ARBA00004370"/>
    </source>
</evidence>
<reference evidence="14 17" key="2">
    <citation type="submission" date="2020-08" db="EMBL/GenBank/DDBJ databases">
        <title>Genomic Encyclopedia of Type Strains, Phase IV (KMG-IV): sequencing the most valuable type-strain genomes for metagenomic binning, comparative biology and taxonomic classification.</title>
        <authorList>
            <person name="Goeker M."/>
        </authorList>
    </citation>
    <scope>NUCLEOTIDE SEQUENCE [LARGE SCALE GENOMIC DNA]</scope>
    <source>
        <strain evidence="14 17">DSM 8510</strain>
    </source>
</reference>
<sequence>MRYQFGSGCDLSVPLCTAARTGLHAIDPLNLSPELVSAVPPPPTSSGRARRWLVLYPRAIPLVIFLALAAITALSVFAIESNARARERALMREYAQGVAAALDRSGSGFTSYLRAGAALFSSLEDVSPETFDNFVRALKLNTEYSGAEGIGWIPVLEARDLPAFLAQTRANEPAYPDIFPAPTSRTGRVAPVAMFAPAAPHNRRALGYDMYSDPARAAAMAEAELTLRPAASGRIVLVQETSGTAPAFAIYMPVFRMNTPGERGLAGFVYTPFRAREFLDAAIDRQGQGRFGVRLYDGEVSTGHLLVAQSISDAAKETVEQEVTIADRKLMLVIESGNAQVLSPLSMVTLIFGLALASLLMLLARLLTQQAFEDQARLAFFEEQHSIRNSLTRELNHRVKNTLANVLSILSLTRRRASGLDDFADSLEGRIRALSATHDLLTVTDWGTTPIRAVIEAELQHFRSALDDTILLDGPELELAPNDALSFGLAVHELATNAAKYGALSVPGGQVTIRWQRGDDQGGETGWAEVEWQETGGPPVATERRRGFGTELIEKVVAHELRQPVTLDFATTGVRCVLRVPVRRPADFRIREKDGERGGPKG</sequence>
<evidence type="ECO:0000256" key="11">
    <source>
        <dbReference type="ARBA" id="ARBA00023136"/>
    </source>
</evidence>
<dbReference type="Gene3D" id="3.30.450.350">
    <property type="entry name" value="CHASE domain"/>
    <property type="match status" value="1"/>
</dbReference>
<evidence type="ECO:0000256" key="9">
    <source>
        <dbReference type="ARBA" id="ARBA00022840"/>
    </source>
</evidence>
<keyword evidence="17" id="KW-1185">Reference proteome</keyword>
<dbReference type="Gene3D" id="3.30.565.10">
    <property type="entry name" value="Histidine kinase-like ATPase, C-terminal domain"/>
    <property type="match status" value="1"/>
</dbReference>
<feature type="transmembrane region" description="Helical" evidence="12">
    <location>
        <begin position="345"/>
        <end position="367"/>
    </location>
</feature>
<dbReference type="SMART" id="SM00911">
    <property type="entry name" value="HWE_HK"/>
    <property type="match status" value="1"/>
</dbReference>
<dbReference type="RefSeq" id="WP_160760174.1">
    <property type="nucleotide sequence ID" value="NZ_BAAADZ010000002.1"/>
</dbReference>
<dbReference type="InterPro" id="IPR042240">
    <property type="entry name" value="CHASE_sf"/>
</dbReference>
<evidence type="ECO:0000256" key="5">
    <source>
        <dbReference type="ARBA" id="ARBA00022679"/>
    </source>
</evidence>
<dbReference type="EMBL" id="WTYB01000001">
    <property type="protein sequence ID" value="MXP38097.1"/>
    <property type="molecule type" value="Genomic_DNA"/>
</dbReference>
<dbReference type="GO" id="GO:0016020">
    <property type="term" value="C:membrane"/>
    <property type="evidence" value="ECO:0007669"/>
    <property type="project" value="UniProtKB-SubCell"/>
</dbReference>
<evidence type="ECO:0000313" key="15">
    <source>
        <dbReference type="EMBL" id="MXP38097.1"/>
    </source>
</evidence>
<dbReference type="GO" id="GO:0005524">
    <property type="term" value="F:ATP binding"/>
    <property type="evidence" value="ECO:0007669"/>
    <property type="project" value="UniProtKB-KW"/>
</dbReference>
<evidence type="ECO:0000256" key="12">
    <source>
        <dbReference type="SAM" id="Phobius"/>
    </source>
</evidence>
<dbReference type="Pfam" id="PF03924">
    <property type="entry name" value="CHASE"/>
    <property type="match status" value="1"/>
</dbReference>
<evidence type="ECO:0000256" key="8">
    <source>
        <dbReference type="ARBA" id="ARBA00022777"/>
    </source>
</evidence>
<evidence type="ECO:0000256" key="3">
    <source>
        <dbReference type="ARBA" id="ARBA00012438"/>
    </source>
</evidence>
<protein>
    <recommendedName>
        <fullName evidence="3">histidine kinase</fullName>
        <ecNumber evidence="3">2.7.13.3</ecNumber>
    </recommendedName>
</protein>
<reference evidence="15 16" key="1">
    <citation type="submission" date="2019-12" db="EMBL/GenBank/DDBJ databases">
        <title>Genomic-based taxomic classification of the family Erythrobacteraceae.</title>
        <authorList>
            <person name="Xu L."/>
        </authorList>
    </citation>
    <scope>NUCLEOTIDE SEQUENCE [LARGE SCALE GENOMIC DNA]</scope>
    <source>
        <strain evidence="15 16">JCM 10282</strain>
    </source>
</reference>
<evidence type="ECO:0000256" key="1">
    <source>
        <dbReference type="ARBA" id="ARBA00000085"/>
    </source>
</evidence>
<comment type="subcellular location">
    <subcellularLocation>
        <location evidence="2">Membrane</location>
    </subcellularLocation>
</comment>
<evidence type="ECO:0000313" key="17">
    <source>
        <dbReference type="Proteomes" id="UP000548685"/>
    </source>
</evidence>
<proteinExistence type="predicted"/>
<accession>A0A6I4UKH9</accession>
<evidence type="ECO:0000256" key="7">
    <source>
        <dbReference type="ARBA" id="ARBA00022741"/>
    </source>
</evidence>
<dbReference type="Proteomes" id="UP000430021">
    <property type="component" value="Unassembled WGS sequence"/>
</dbReference>
<evidence type="ECO:0000259" key="13">
    <source>
        <dbReference type="PROSITE" id="PS50839"/>
    </source>
</evidence>
<organism evidence="15 16">
    <name type="scientific">Erythrobacter ramosus</name>
    <dbReference type="NCBI Taxonomy" id="35811"/>
    <lineage>
        <taxon>Bacteria</taxon>
        <taxon>Pseudomonadati</taxon>
        <taxon>Pseudomonadota</taxon>
        <taxon>Alphaproteobacteria</taxon>
        <taxon>Sphingomonadales</taxon>
        <taxon>Erythrobacteraceae</taxon>
        <taxon>Erythrobacter/Porphyrobacter group</taxon>
        <taxon>Erythrobacter</taxon>
    </lineage>
</organism>
<dbReference type="PROSITE" id="PS50839">
    <property type="entry name" value="CHASE"/>
    <property type="match status" value="1"/>
</dbReference>
<evidence type="ECO:0000256" key="10">
    <source>
        <dbReference type="ARBA" id="ARBA00022989"/>
    </source>
</evidence>
<evidence type="ECO:0000313" key="16">
    <source>
        <dbReference type="Proteomes" id="UP000430021"/>
    </source>
</evidence>
<dbReference type="GO" id="GO:0004673">
    <property type="term" value="F:protein histidine kinase activity"/>
    <property type="evidence" value="ECO:0007669"/>
    <property type="project" value="UniProtKB-EC"/>
</dbReference>
<keyword evidence="5" id="KW-0808">Transferase</keyword>
<evidence type="ECO:0000313" key="14">
    <source>
        <dbReference type="EMBL" id="MBB3774245.1"/>
    </source>
</evidence>
<gene>
    <name evidence="14" type="ORF">FHS52_000188</name>
    <name evidence="15" type="ORF">GRI59_05645</name>
</gene>
<dbReference type="Proteomes" id="UP000548685">
    <property type="component" value="Unassembled WGS sequence"/>
</dbReference>
<keyword evidence="10 12" id="KW-1133">Transmembrane helix</keyword>
<dbReference type="PANTHER" id="PTHR41523:SF8">
    <property type="entry name" value="ETHYLENE RESPONSE SENSOR PROTEIN"/>
    <property type="match status" value="1"/>
</dbReference>
<comment type="caution">
    <text evidence="15">The sequence shown here is derived from an EMBL/GenBank/DDBJ whole genome shotgun (WGS) entry which is preliminary data.</text>
</comment>
<dbReference type="SMART" id="SM01079">
    <property type="entry name" value="CHASE"/>
    <property type="match status" value="1"/>
</dbReference>
<dbReference type="PANTHER" id="PTHR41523">
    <property type="entry name" value="TWO-COMPONENT SYSTEM SENSOR PROTEIN"/>
    <property type="match status" value="1"/>
</dbReference>
<feature type="transmembrane region" description="Helical" evidence="12">
    <location>
        <begin position="59"/>
        <end position="79"/>
    </location>
</feature>
<keyword evidence="8 15" id="KW-0418">Kinase</keyword>
<keyword evidence="9" id="KW-0067">ATP-binding</keyword>
<keyword evidence="7" id="KW-0547">Nucleotide-binding</keyword>
<name>A0A6I4UKH9_9SPHN</name>
<comment type="catalytic activity">
    <reaction evidence="1">
        <text>ATP + protein L-histidine = ADP + protein N-phospho-L-histidine.</text>
        <dbReference type="EC" id="2.7.13.3"/>
    </reaction>
</comment>